<dbReference type="InterPro" id="IPR052058">
    <property type="entry name" value="Alcohol_O-acetyltransferase"/>
</dbReference>
<dbReference type="Gene3D" id="3.30.559.10">
    <property type="entry name" value="Chloramphenicol acetyltransferase-like domain"/>
    <property type="match status" value="1"/>
</dbReference>
<proteinExistence type="predicted"/>
<evidence type="ECO:0000313" key="2">
    <source>
        <dbReference type="Proteomes" id="UP000039865"/>
    </source>
</evidence>
<dbReference type="SUPFAM" id="SSF52777">
    <property type="entry name" value="CoA-dependent acyltransferases"/>
    <property type="match status" value="2"/>
</dbReference>
<dbReference type="PANTHER" id="PTHR28037:SF1">
    <property type="entry name" value="ALCOHOL O-ACETYLTRANSFERASE 1-RELATED"/>
    <property type="match status" value="1"/>
</dbReference>
<sequence>MEKIESPEEKRIFRKLWSQEKSFYLETGCVNNCCHILGEKIDAQMLTEAVNYQIEKNPMLGMTVEQCLDGEYYWVELANKQINLVQEFIIEDDKLLQEKQTEIINLRLDYSKVLLTVNLLQTQGKSIVMLGYPHCFADGVSGMILINGLLNIYNLIRQQKHDEIKKIEVIQPIPHAQDLAFPNGLNPQQESRIQEILINTQKVRNSWKPSLPFVHSERQLRNIPQFRDSSKECFLKLVQKCRSEQITIGSVLVSCLYFGLSKMLGEYKIDLKFDIDVNLRDRFINKLGFKNIGMLVGVIQLNISMDENTQFWEFARQIHKQIKQSLLNEDQFSYLTVNSLFNWDSDEYKQNLKQNGGLTSNFNFSNIGKYPFNPIYQAEGLQDIKLEKMYCAGNDWVPYFGAYLILINCVESFNFTLIVNDQEDNKKTGQTLFDYFTNLVEVSPDLGESFSLKNYHSQRFI</sequence>
<dbReference type="Pfam" id="PF07247">
    <property type="entry name" value="AATase"/>
    <property type="match status" value="1"/>
</dbReference>
<keyword evidence="2" id="KW-1185">Reference proteome</keyword>
<dbReference type="AlphaFoldDB" id="A0A078ACU2"/>
<dbReference type="InterPro" id="IPR010828">
    <property type="entry name" value="Atf2/Sli1-like"/>
</dbReference>
<name>A0A078ACU2_STYLE</name>
<dbReference type="PANTHER" id="PTHR28037">
    <property type="entry name" value="ALCOHOL O-ACETYLTRANSFERASE 1-RELATED"/>
    <property type="match status" value="1"/>
</dbReference>
<protein>
    <submittedName>
        <fullName evidence="1">Alcohol acetyltransferase</fullName>
    </submittedName>
</protein>
<evidence type="ECO:0000313" key="1">
    <source>
        <dbReference type="EMBL" id="CDW78663.1"/>
    </source>
</evidence>
<dbReference type="Proteomes" id="UP000039865">
    <property type="component" value="Unassembled WGS sequence"/>
</dbReference>
<accession>A0A078ACU2</accession>
<dbReference type="OMA" id="NNCCHIL"/>
<gene>
    <name evidence="1" type="primary">Contig3547.g3784</name>
    <name evidence="1" type="ORF">STYLEM_7644</name>
</gene>
<keyword evidence="1" id="KW-0808">Transferase</keyword>
<dbReference type="EMBL" id="CCKQ01007307">
    <property type="protein sequence ID" value="CDW78663.1"/>
    <property type="molecule type" value="Genomic_DNA"/>
</dbReference>
<dbReference type="InParanoid" id="A0A078ACU2"/>
<organism evidence="1 2">
    <name type="scientific">Stylonychia lemnae</name>
    <name type="common">Ciliate</name>
    <dbReference type="NCBI Taxonomy" id="5949"/>
    <lineage>
        <taxon>Eukaryota</taxon>
        <taxon>Sar</taxon>
        <taxon>Alveolata</taxon>
        <taxon>Ciliophora</taxon>
        <taxon>Intramacronucleata</taxon>
        <taxon>Spirotrichea</taxon>
        <taxon>Stichotrichia</taxon>
        <taxon>Sporadotrichida</taxon>
        <taxon>Oxytrichidae</taxon>
        <taxon>Stylonychinae</taxon>
        <taxon>Stylonychia</taxon>
    </lineage>
</organism>
<dbReference type="InterPro" id="IPR023213">
    <property type="entry name" value="CAT-like_dom_sf"/>
</dbReference>
<dbReference type="GO" id="GO:0016740">
    <property type="term" value="F:transferase activity"/>
    <property type="evidence" value="ECO:0007669"/>
    <property type="project" value="UniProtKB-KW"/>
</dbReference>
<dbReference type="Gene3D" id="3.30.559.30">
    <property type="entry name" value="Nonribosomal peptide synthetase, condensation domain"/>
    <property type="match status" value="1"/>
</dbReference>
<reference evidence="1 2" key="1">
    <citation type="submission" date="2014-06" db="EMBL/GenBank/DDBJ databases">
        <authorList>
            <person name="Swart Estienne"/>
        </authorList>
    </citation>
    <scope>NUCLEOTIDE SEQUENCE [LARGE SCALE GENOMIC DNA]</scope>
    <source>
        <strain evidence="1 2">130c</strain>
    </source>
</reference>
<dbReference type="OrthoDB" id="10016361at2759"/>